<dbReference type="Pfam" id="PF06472">
    <property type="entry name" value="ABC_membrane_2"/>
    <property type="match status" value="1"/>
</dbReference>
<dbReference type="PROSITE" id="PS50893">
    <property type="entry name" value="ABC_TRANSPORTER_2"/>
    <property type="match status" value="1"/>
</dbReference>
<evidence type="ECO:0000256" key="1">
    <source>
        <dbReference type="ARBA" id="ARBA00004585"/>
    </source>
</evidence>
<sequence>MQFFKNLWEFLRICIPGVRSVEFFMTATTAVLLVSRSYLDIWTSENGGEVVKAIVGRDKQEFLRRAVRDILMMMFPIAAVNALLKYSLSLLKTMMRKKLSLHFHDSYLANNTFYKVTNLDHRMRNIDQLLTTDVERFCTSLADLYSNLSKPLLDVILFSVKLARSLGTSGPAIMIGYFGLASVILRFVQPPFGKLAADEQRLEGEYRLYHSRLIAHSEEIAFYRGGIREKLYINIAFERVVKHLHKIFGQRLYIGFIDSILVKYIATAVGYCVVSIPVFFVAHVDGETASDIAGVYTRNSRLLLALAGAIGRLVLAGKEVNRLTGYCARVADLREVLQDFSEMDPKKRTSRLPSSKSFQEELRLANAMKPGELVIGSDHLIRFEHVNIVSPDRTILVEDLSFEICRGTNLLITGPNGCGKSSSFRVLAGLWPLYGGKLTRPDAARTFYVPQRPYLALGTLRDQVTYPLVWREAQGEKGATDEMLLQLLEDVYLSEVAKRKGGLDAEHDWSDVLSGGEKQRLAMARLFFHRPAFAILDECTSAVSMDVEDFLYTRAKELGTSLITISHRFSIWKHHEKLLRFDGMGGYEFRDITEEDIPPQTPMPSRKGAMEEE</sequence>
<dbReference type="AlphaFoldDB" id="A0A7S1TGE9"/>
<evidence type="ECO:0000256" key="6">
    <source>
        <dbReference type="ARBA" id="ARBA00022741"/>
    </source>
</evidence>
<dbReference type="InterPro" id="IPR003593">
    <property type="entry name" value="AAA+_ATPase"/>
</dbReference>
<keyword evidence="6" id="KW-0547">Nucleotide-binding</keyword>
<evidence type="ECO:0000259" key="12">
    <source>
        <dbReference type="PROSITE" id="PS50893"/>
    </source>
</evidence>
<evidence type="ECO:0000256" key="5">
    <source>
        <dbReference type="ARBA" id="ARBA00022692"/>
    </source>
</evidence>
<evidence type="ECO:0000256" key="10">
    <source>
        <dbReference type="SAM" id="MobiDB-lite"/>
    </source>
</evidence>
<keyword evidence="9 11" id="KW-0472">Membrane</keyword>
<dbReference type="FunFam" id="3.40.50.300:FF:000636">
    <property type="entry name" value="ATP-binding cassette sub-family D member 3"/>
    <property type="match status" value="1"/>
</dbReference>
<name>A0A7S1TGE9_9RHOD</name>
<dbReference type="InterPro" id="IPR011527">
    <property type="entry name" value="ABC1_TM_dom"/>
</dbReference>
<dbReference type="GO" id="GO:0005524">
    <property type="term" value="F:ATP binding"/>
    <property type="evidence" value="ECO:0007669"/>
    <property type="project" value="UniProtKB-KW"/>
</dbReference>
<dbReference type="GO" id="GO:0005324">
    <property type="term" value="F:long-chain fatty acid transmembrane transporter activity"/>
    <property type="evidence" value="ECO:0007669"/>
    <property type="project" value="TreeGrafter"/>
</dbReference>
<dbReference type="GO" id="GO:0042760">
    <property type="term" value="P:very long-chain fatty acid catabolic process"/>
    <property type="evidence" value="ECO:0007669"/>
    <property type="project" value="TreeGrafter"/>
</dbReference>
<evidence type="ECO:0000256" key="9">
    <source>
        <dbReference type="ARBA" id="ARBA00023136"/>
    </source>
</evidence>
<comment type="similarity">
    <text evidence="2">Belongs to the ABC transporter superfamily. ABCD family. Peroxisomal fatty acyl CoA transporter (TC 3.A.1.203) subfamily.</text>
</comment>
<dbReference type="PANTHER" id="PTHR11384:SF62">
    <property type="entry name" value="ATP-BINDING CASSETTE SUB-FAMILY D MEMBER 3"/>
    <property type="match status" value="1"/>
</dbReference>
<dbReference type="GO" id="GO:0015910">
    <property type="term" value="P:long-chain fatty acid import into peroxisome"/>
    <property type="evidence" value="ECO:0007669"/>
    <property type="project" value="TreeGrafter"/>
</dbReference>
<keyword evidence="5 11" id="KW-0812">Transmembrane</keyword>
<evidence type="ECO:0000256" key="4">
    <source>
        <dbReference type="ARBA" id="ARBA00022448"/>
    </source>
</evidence>
<evidence type="ECO:0000256" key="3">
    <source>
        <dbReference type="ARBA" id="ARBA00014334"/>
    </source>
</evidence>
<comment type="subcellular location">
    <subcellularLocation>
        <location evidence="1">Peroxisome membrane</location>
        <topology evidence="1">Multi-pass membrane protein</topology>
    </subcellularLocation>
</comment>
<dbReference type="PROSITE" id="PS00211">
    <property type="entry name" value="ABC_TRANSPORTER_1"/>
    <property type="match status" value="1"/>
</dbReference>
<evidence type="ECO:0000256" key="2">
    <source>
        <dbReference type="ARBA" id="ARBA00008575"/>
    </source>
</evidence>
<evidence type="ECO:0000313" key="13">
    <source>
        <dbReference type="EMBL" id="CAD9235989.1"/>
    </source>
</evidence>
<dbReference type="SUPFAM" id="SSF52540">
    <property type="entry name" value="P-loop containing nucleoside triphosphate hydrolases"/>
    <property type="match status" value="1"/>
</dbReference>
<evidence type="ECO:0000256" key="11">
    <source>
        <dbReference type="SAM" id="Phobius"/>
    </source>
</evidence>
<dbReference type="SMART" id="SM00382">
    <property type="entry name" value="AAA"/>
    <property type="match status" value="1"/>
</dbReference>
<dbReference type="InterPro" id="IPR050835">
    <property type="entry name" value="ABC_transporter_sub-D"/>
</dbReference>
<feature type="region of interest" description="Disordered" evidence="10">
    <location>
        <begin position="592"/>
        <end position="613"/>
    </location>
</feature>
<dbReference type="GO" id="GO:0005778">
    <property type="term" value="C:peroxisomal membrane"/>
    <property type="evidence" value="ECO:0007669"/>
    <property type="project" value="UniProtKB-SubCell"/>
</dbReference>
<accession>A0A7S1TGE9</accession>
<organism evidence="13">
    <name type="scientific">Compsopogon caeruleus</name>
    <dbReference type="NCBI Taxonomy" id="31354"/>
    <lineage>
        <taxon>Eukaryota</taxon>
        <taxon>Rhodophyta</taxon>
        <taxon>Compsopogonophyceae</taxon>
        <taxon>Compsopogonales</taxon>
        <taxon>Compsopogonaceae</taxon>
        <taxon>Compsopogon</taxon>
    </lineage>
</organism>
<feature type="domain" description="ABC transporter" evidence="12">
    <location>
        <begin position="381"/>
        <end position="609"/>
    </location>
</feature>
<dbReference type="CDD" id="cd03223">
    <property type="entry name" value="ABCD_peroxisomal_ALDP"/>
    <property type="match status" value="1"/>
</dbReference>
<keyword evidence="4" id="KW-0813">Transport</keyword>
<protein>
    <recommendedName>
        <fullName evidence="3">Probable ATP-dependent transporter ycf16</fullName>
    </recommendedName>
</protein>
<dbReference type="InterPro" id="IPR027417">
    <property type="entry name" value="P-loop_NTPase"/>
</dbReference>
<dbReference type="PANTHER" id="PTHR11384">
    <property type="entry name" value="ATP-BINDING CASSETTE, SUB-FAMILY D MEMBER"/>
    <property type="match status" value="1"/>
</dbReference>
<dbReference type="Pfam" id="PF00005">
    <property type="entry name" value="ABC_tran"/>
    <property type="match status" value="1"/>
</dbReference>
<keyword evidence="8 11" id="KW-1133">Transmembrane helix</keyword>
<proteinExistence type="inferred from homology"/>
<reference evidence="13" key="1">
    <citation type="submission" date="2021-01" db="EMBL/GenBank/DDBJ databases">
        <authorList>
            <person name="Corre E."/>
            <person name="Pelletier E."/>
            <person name="Niang G."/>
            <person name="Scheremetjew M."/>
            <person name="Finn R."/>
            <person name="Kale V."/>
            <person name="Holt S."/>
            <person name="Cochrane G."/>
            <person name="Meng A."/>
            <person name="Brown T."/>
            <person name="Cohen L."/>
        </authorList>
    </citation>
    <scope>NUCLEOTIDE SEQUENCE</scope>
    <source>
        <strain evidence="13">SAG 36.94</strain>
    </source>
</reference>
<dbReference type="GO" id="GO:0007031">
    <property type="term" value="P:peroxisome organization"/>
    <property type="evidence" value="ECO:0007669"/>
    <property type="project" value="TreeGrafter"/>
</dbReference>
<dbReference type="GO" id="GO:0006635">
    <property type="term" value="P:fatty acid beta-oxidation"/>
    <property type="evidence" value="ECO:0007669"/>
    <property type="project" value="TreeGrafter"/>
</dbReference>
<gene>
    <name evidence="13" type="ORF">CCAE0312_LOCUS8081</name>
</gene>
<feature type="transmembrane region" description="Helical" evidence="11">
    <location>
        <begin position="70"/>
        <end position="88"/>
    </location>
</feature>
<dbReference type="GO" id="GO:0140359">
    <property type="term" value="F:ABC-type transporter activity"/>
    <property type="evidence" value="ECO:0007669"/>
    <property type="project" value="InterPro"/>
</dbReference>
<feature type="transmembrane region" description="Helical" evidence="11">
    <location>
        <begin position="261"/>
        <end position="282"/>
    </location>
</feature>
<keyword evidence="7" id="KW-0067">ATP-binding</keyword>
<dbReference type="GO" id="GO:0016887">
    <property type="term" value="F:ATP hydrolysis activity"/>
    <property type="evidence" value="ECO:0007669"/>
    <property type="project" value="InterPro"/>
</dbReference>
<evidence type="ECO:0000256" key="8">
    <source>
        <dbReference type="ARBA" id="ARBA00022989"/>
    </source>
</evidence>
<dbReference type="InterPro" id="IPR017871">
    <property type="entry name" value="ABC_transporter-like_CS"/>
</dbReference>
<dbReference type="InterPro" id="IPR003439">
    <property type="entry name" value="ABC_transporter-like_ATP-bd"/>
</dbReference>
<dbReference type="EMBL" id="HBGH01014567">
    <property type="protein sequence ID" value="CAD9235989.1"/>
    <property type="molecule type" value="Transcribed_RNA"/>
</dbReference>
<evidence type="ECO:0000256" key="7">
    <source>
        <dbReference type="ARBA" id="ARBA00022840"/>
    </source>
</evidence>
<dbReference type="Gene3D" id="3.40.50.300">
    <property type="entry name" value="P-loop containing nucleotide triphosphate hydrolases"/>
    <property type="match status" value="1"/>
</dbReference>